<dbReference type="FunFam" id="3.30.160.60:FF:002455">
    <property type="entry name" value="FI03704p"/>
    <property type="match status" value="1"/>
</dbReference>
<keyword evidence="5 10" id="KW-0862">Zinc</keyword>
<evidence type="ECO:0000256" key="9">
    <source>
        <dbReference type="PROSITE-ProRule" id="PRU00042"/>
    </source>
</evidence>
<dbReference type="InterPro" id="IPR012934">
    <property type="entry name" value="Znf_AD"/>
</dbReference>
<evidence type="ECO:0000256" key="7">
    <source>
        <dbReference type="ARBA" id="ARBA00023163"/>
    </source>
</evidence>
<dbReference type="Proteomes" id="UP000007801">
    <property type="component" value="Unassembled WGS sequence"/>
</dbReference>
<comment type="subcellular location">
    <subcellularLocation>
        <location evidence="1">Nucleus</location>
    </subcellularLocation>
</comment>
<feature type="domain" description="C2H2-type" evidence="12">
    <location>
        <begin position="977"/>
        <end position="1004"/>
    </location>
</feature>
<feature type="domain" description="C2H2-type" evidence="12">
    <location>
        <begin position="608"/>
        <end position="636"/>
    </location>
</feature>
<dbReference type="PROSITE" id="PS00028">
    <property type="entry name" value="ZINC_FINGER_C2H2_1"/>
    <property type="match status" value="21"/>
</dbReference>
<dbReference type="KEGG" id="dan:6499722"/>
<evidence type="ECO:0008006" key="16">
    <source>
        <dbReference type="Google" id="ProtNLM"/>
    </source>
</evidence>
<dbReference type="FunFam" id="3.30.160.60:FF:000100">
    <property type="entry name" value="Zinc finger 45-like"/>
    <property type="match status" value="1"/>
</dbReference>
<feature type="domain" description="C2H2-type" evidence="12">
    <location>
        <begin position="1304"/>
        <end position="1331"/>
    </location>
</feature>
<dbReference type="SMART" id="SM00355">
    <property type="entry name" value="ZnF_C2H2"/>
    <property type="match status" value="27"/>
</dbReference>
<dbReference type="FunFam" id="3.30.160.60:FF:000512">
    <property type="entry name" value="zinc finger protein 197 isoform X1"/>
    <property type="match status" value="1"/>
</dbReference>
<feature type="domain" description="C2H2-type" evidence="12">
    <location>
        <begin position="1121"/>
        <end position="1149"/>
    </location>
</feature>
<feature type="compositionally biased region" description="Basic residues" evidence="11">
    <location>
        <begin position="184"/>
        <end position="193"/>
    </location>
</feature>
<dbReference type="SUPFAM" id="SSF57667">
    <property type="entry name" value="beta-beta-alpha zinc fingers"/>
    <property type="match status" value="10"/>
</dbReference>
<sequence length="1438" mass="166063">MLPPNTCRTCALQNPDLQPLSACLEKDANKSFYEVLHELTQIDPLQESLDSSLPQHLCTHCLKRLENAYSFVQQARKVNGELLVRLRECLDESPIDIPQEQKIKTEVAADPDAGIEDAEALDIPAVECKWDAESDTDIRENPVTASETEEVDEKPYQLRRSARKVRLPTDSENEDVNISEQSPVKRRRGRPPGKAKSQSLTADGRYACHACGKSFSWYRDMQRHSRSHFDKNSFVCRTCGKGFLRKDNYVFHLRSHDKKVAKQESSKLGNEWLFADRLYSSSNPKKIECKLCNNKFERIQDLRCHLDTHISIDSLHALLPDSDVVREHYQTQSGDLEEVKQIIVADIAKGVLEKFASVVNFHGYELDINDSDEESPLGDEKYVCEMCNVGFARKHRLVRHTLEEHAPTWTEELPWQRCSFCKVSFLCSTVYNQHLQYQCHNKLKKYNCRKCPGKFMWLENLERHACSHRTNLERHIFCTLCDAQMPSLAKLRIHLVRHQKDSKDFIPKLQSMFFQSFYPNGLECTPSELSARIIEDFEVQDFDRYYNAATSSGRELDIFDSETEESEAEDGEAPHHMCVLCGKVSKRLLVLLQHQKSFHSEKLSALPFSCEDCEEGFVCGALLQKHRRRCRAIRHSKFHCLDCNQHFLWHSNYERHLQAHHDQEASLETKESRLSRPGSSASKLQCDECEKTFIWHKDLTRHKRMHQAEVKYKCPHCDRKFHRKDNLKSHMRVHATEQHSDQSAEHTLNGVDTAPSILAQLCRPHGCKQIQCMICLSRHSKISDLRTHLASHKYSVTFSDHRDITSASKSMYPELPAPLDRLQLAERIMADVDKGCNLDRFVSIANEAGLELTLDSSETDTESDQEENHSTHTYSCQTCGLQVNRKYQMYAHHMEKHKGEESPLFCSHCQTRFLDKALLEHHSRTLCRNSQKRFQCRKCPLRFRWRDNLKLHSNVGHQQDETPAEGKSVSPQGDGDLHCEQCQRSFKMQKDLTRHNLMHNQESNIYRCRWCARRFYRWANLLQHIVRHGIRANQLPYAEALLDSYGHPGGNKIIECRVCCVSFPTIAALRLHLETSPVGTHHELLSLQNYSITNQMGYELTLEDSETDEEGCKPPGAPAFYTCGMCQLRCVRKFELQQHQQAMHRIEKIPDGCDNCIFKSVCPELIAHHVRTQCGNQQKHFTCARCGYKFMWESNLLLHMQLQHDKKEDAAQDPAIPESSDEPYKATCQIFQCGLCPRKYNRKDRLTAHVKKFHGPNVEKTPIRPPISEPKEPKRFLCAFCGKAVSSSSNLIIHMRRHTGEKPFKCDYCDMAFPRSSDLQCHRRTHTGERPHVCTVCQKGFARSYKLQQHMRIHSGERPYKCTYCEKSFTQSNDLTLHIRRHTGERPYQCGVCGDRFIQGTALKNHRLQHGHHEDSATAQGSVTEGTARRTVLEKFAA</sequence>
<feature type="domain" description="C2H2-type" evidence="12">
    <location>
        <begin position="287"/>
        <end position="314"/>
    </location>
</feature>
<dbReference type="InterPro" id="IPR036236">
    <property type="entry name" value="Znf_C2H2_sf"/>
</dbReference>
<dbReference type="Pfam" id="PF00096">
    <property type="entry name" value="zf-C2H2"/>
    <property type="match status" value="5"/>
</dbReference>
<evidence type="ECO:0000256" key="4">
    <source>
        <dbReference type="ARBA" id="ARBA00022771"/>
    </source>
</evidence>
<dbReference type="FunFam" id="3.30.160.60:FF:003156">
    <property type="entry name" value="Uncharacterized protein, isoform B"/>
    <property type="match status" value="1"/>
</dbReference>
<feature type="region of interest" description="Disordered" evidence="11">
    <location>
        <begin position="660"/>
        <end position="679"/>
    </location>
</feature>
<evidence type="ECO:0000256" key="10">
    <source>
        <dbReference type="PROSITE-ProRule" id="PRU01263"/>
    </source>
</evidence>
<feature type="domain" description="C2H2-type" evidence="12">
    <location>
        <begin position="234"/>
        <end position="261"/>
    </location>
</feature>
<dbReference type="EMBL" id="CH902617">
    <property type="protein sequence ID" value="EDV42623.2"/>
    <property type="molecule type" value="Genomic_DNA"/>
</dbReference>
<keyword evidence="4 9" id="KW-0863">Zinc-finger</keyword>
<feature type="domain" description="C2H2-type" evidence="12">
    <location>
        <begin position="1181"/>
        <end position="1209"/>
    </location>
</feature>
<feature type="domain" description="C2H2-type" evidence="12">
    <location>
        <begin position="1276"/>
        <end position="1303"/>
    </location>
</feature>
<evidence type="ECO:0000256" key="11">
    <source>
        <dbReference type="SAM" id="MobiDB-lite"/>
    </source>
</evidence>
<feature type="compositionally biased region" description="Basic and acidic residues" evidence="11">
    <location>
        <begin position="660"/>
        <end position="674"/>
    </location>
</feature>
<dbReference type="SUPFAM" id="SSF57716">
    <property type="entry name" value="Glucocorticoid receptor-like (DNA-binding domain)"/>
    <property type="match status" value="1"/>
</dbReference>
<feature type="domain" description="C2H2-type" evidence="12">
    <location>
        <begin position="638"/>
        <end position="665"/>
    </location>
</feature>
<dbReference type="FunFam" id="3.30.160.60:FF:002403">
    <property type="entry name" value="zinc finger protein 420"/>
    <property type="match status" value="1"/>
</dbReference>
<evidence type="ECO:0000256" key="1">
    <source>
        <dbReference type="ARBA" id="ARBA00004123"/>
    </source>
</evidence>
<accession>B3LW45</accession>
<evidence type="ECO:0000256" key="8">
    <source>
        <dbReference type="ARBA" id="ARBA00023242"/>
    </source>
</evidence>
<dbReference type="SMART" id="SM00868">
    <property type="entry name" value="zf-AD"/>
    <property type="match status" value="2"/>
</dbReference>
<feature type="domain" description="C2H2-type" evidence="12">
    <location>
        <begin position="1332"/>
        <end position="1359"/>
    </location>
</feature>
<organism evidence="14 15">
    <name type="scientific">Drosophila ananassae</name>
    <name type="common">Fruit fly</name>
    <dbReference type="NCBI Taxonomy" id="7217"/>
    <lineage>
        <taxon>Eukaryota</taxon>
        <taxon>Metazoa</taxon>
        <taxon>Ecdysozoa</taxon>
        <taxon>Arthropoda</taxon>
        <taxon>Hexapoda</taxon>
        <taxon>Insecta</taxon>
        <taxon>Pterygota</taxon>
        <taxon>Neoptera</taxon>
        <taxon>Endopterygota</taxon>
        <taxon>Diptera</taxon>
        <taxon>Brachycera</taxon>
        <taxon>Muscomorpha</taxon>
        <taxon>Ephydroidea</taxon>
        <taxon>Drosophilidae</taxon>
        <taxon>Drosophila</taxon>
        <taxon>Sophophora</taxon>
    </lineage>
</organism>
<feature type="domain" description="C2H2-type" evidence="12">
    <location>
        <begin position="712"/>
        <end position="739"/>
    </location>
</feature>
<evidence type="ECO:0000256" key="6">
    <source>
        <dbReference type="ARBA" id="ARBA00023015"/>
    </source>
</evidence>
<evidence type="ECO:0000313" key="15">
    <source>
        <dbReference type="Proteomes" id="UP000007801"/>
    </source>
</evidence>
<feature type="binding site" evidence="10">
    <location>
        <position position="58"/>
    </location>
    <ligand>
        <name>Zn(2+)</name>
        <dbReference type="ChEBI" id="CHEBI:29105"/>
    </ligand>
</feature>
<feature type="domain" description="C2H2-type" evidence="12">
    <location>
        <begin position="874"/>
        <end position="902"/>
    </location>
</feature>
<dbReference type="FunFam" id="3.30.160.60:FF:001119">
    <property type="entry name" value="zinc finger protein 408"/>
    <property type="match status" value="1"/>
</dbReference>
<dbReference type="PANTHER" id="PTHR24379">
    <property type="entry name" value="KRAB AND ZINC FINGER DOMAIN-CONTAINING"/>
    <property type="match status" value="1"/>
</dbReference>
<dbReference type="InParanoid" id="B3LW45"/>
<evidence type="ECO:0000313" key="14">
    <source>
        <dbReference type="EMBL" id="EDV42623.2"/>
    </source>
</evidence>
<feature type="binding site" evidence="10">
    <location>
        <position position="7"/>
    </location>
    <ligand>
        <name>Zn(2+)</name>
        <dbReference type="ChEBI" id="CHEBI:29105"/>
    </ligand>
</feature>
<feature type="domain" description="C2H2-type" evidence="12">
    <location>
        <begin position="1388"/>
        <end position="1415"/>
    </location>
</feature>
<feature type="domain" description="ZAD" evidence="13">
    <location>
        <begin position="5"/>
        <end position="85"/>
    </location>
</feature>
<dbReference type="OrthoDB" id="8117402at2759"/>
<evidence type="ECO:0000259" key="12">
    <source>
        <dbReference type="PROSITE" id="PS50157"/>
    </source>
</evidence>
<name>B3LW45_DROAN</name>
<dbReference type="GeneID" id="6499722"/>
<feature type="domain" description="C2H2-type" evidence="12">
    <location>
        <begin position="1006"/>
        <end position="1028"/>
    </location>
</feature>
<evidence type="ECO:0000256" key="2">
    <source>
        <dbReference type="ARBA" id="ARBA00022723"/>
    </source>
</evidence>
<feature type="binding site" evidence="10">
    <location>
        <position position="61"/>
    </location>
    <ligand>
        <name>Zn(2+)</name>
        <dbReference type="ChEBI" id="CHEBI:29105"/>
    </ligand>
</feature>
<evidence type="ECO:0000256" key="3">
    <source>
        <dbReference type="ARBA" id="ARBA00022737"/>
    </source>
</evidence>
<keyword evidence="15" id="KW-1185">Reference proteome</keyword>
<keyword evidence="2 10" id="KW-0479">Metal-binding</keyword>
<feature type="domain" description="C2H2-type" evidence="12">
    <location>
        <begin position="206"/>
        <end position="233"/>
    </location>
</feature>
<feature type="domain" description="C2H2-type" evidence="12">
    <location>
        <begin position="1360"/>
        <end position="1387"/>
    </location>
</feature>
<keyword evidence="7" id="KW-0804">Transcription</keyword>
<dbReference type="eggNOG" id="KOG1721">
    <property type="taxonomic scope" value="Eukaryota"/>
</dbReference>
<dbReference type="Pfam" id="PF07776">
    <property type="entry name" value="zf-AD"/>
    <property type="match status" value="1"/>
</dbReference>
<evidence type="ECO:0000259" key="13">
    <source>
        <dbReference type="PROSITE" id="PS51915"/>
    </source>
</evidence>
<dbReference type="GO" id="GO:0008270">
    <property type="term" value="F:zinc ion binding"/>
    <property type="evidence" value="ECO:0007669"/>
    <property type="project" value="UniProtKB-UniRule"/>
</dbReference>
<feature type="region of interest" description="Disordered" evidence="11">
    <location>
        <begin position="134"/>
        <end position="201"/>
    </location>
</feature>
<feature type="domain" description="C2H2-type" evidence="12">
    <location>
        <begin position="934"/>
        <end position="962"/>
    </location>
</feature>
<protein>
    <recommendedName>
        <fullName evidence="16">Zinc finger protein Xfin</fullName>
    </recommendedName>
</protein>
<dbReference type="PROSITE" id="PS51915">
    <property type="entry name" value="ZAD"/>
    <property type="match status" value="1"/>
</dbReference>
<gene>
    <name evidence="14" type="primary">Dana\GF16931</name>
    <name evidence="14" type="synonym">dana_GLEANR_18197</name>
    <name evidence="14" type="ORF">GF16931</name>
</gene>
<reference evidence="14 15" key="1">
    <citation type="journal article" date="2007" name="Nature">
        <title>Evolution of genes and genomes on the Drosophila phylogeny.</title>
        <authorList>
            <consortium name="Drosophila 12 Genomes Consortium"/>
            <person name="Clark A.G."/>
            <person name="Eisen M.B."/>
            <person name="Smith D.R."/>
            <person name="Bergman C.M."/>
            <person name="Oliver B."/>
            <person name="Markow T.A."/>
            <person name="Kaufman T.C."/>
            <person name="Kellis M."/>
            <person name="Gelbart W."/>
            <person name="Iyer V.N."/>
            <person name="Pollard D.A."/>
            <person name="Sackton T.B."/>
            <person name="Larracuente A.M."/>
            <person name="Singh N.D."/>
            <person name="Abad J.P."/>
            <person name="Abt D.N."/>
            <person name="Adryan B."/>
            <person name="Aguade M."/>
            <person name="Akashi H."/>
            <person name="Anderson W.W."/>
            <person name="Aquadro C.F."/>
            <person name="Ardell D.H."/>
            <person name="Arguello R."/>
            <person name="Artieri C.G."/>
            <person name="Barbash D.A."/>
            <person name="Barker D."/>
            <person name="Barsanti P."/>
            <person name="Batterham P."/>
            <person name="Batzoglou S."/>
            <person name="Begun D."/>
            <person name="Bhutkar A."/>
            <person name="Blanco E."/>
            <person name="Bosak S.A."/>
            <person name="Bradley R.K."/>
            <person name="Brand A.D."/>
            <person name="Brent M.R."/>
            <person name="Brooks A.N."/>
            <person name="Brown R.H."/>
            <person name="Butlin R.K."/>
            <person name="Caggese C."/>
            <person name="Calvi B.R."/>
            <person name="Bernardo de Carvalho A."/>
            <person name="Caspi A."/>
            <person name="Castrezana S."/>
            <person name="Celniker S.E."/>
            <person name="Chang J.L."/>
            <person name="Chapple C."/>
            <person name="Chatterji S."/>
            <person name="Chinwalla A."/>
            <person name="Civetta A."/>
            <person name="Clifton S.W."/>
            <person name="Comeron J.M."/>
            <person name="Costello J.C."/>
            <person name="Coyne J.A."/>
            <person name="Daub J."/>
            <person name="David R.G."/>
            <person name="Delcher A.L."/>
            <person name="Delehaunty K."/>
            <person name="Do C.B."/>
            <person name="Ebling H."/>
            <person name="Edwards K."/>
            <person name="Eickbush T."/>
            <person name="Evans J.D."/>
            <person name="Filipski A."/>
            <person name="Findeiss S."/>
            <person name="Freyhult E."/>
            <person name="Fulton L."/>
            <person name="Fulton R."/>
            <person name="Garcia A.C."/>
            <person name="Gardiner A."/>
            <person name="Garfield D.A."/>
            <person name="Garvin B.E."/>
            <person name="Gibson G."/>
            <person name="Gilbert D."/>
            <person name="Gnerre S."/>
            <person name="Godfrey J."/>
            <person name="Good R."/>
            <person name="Gotea V."/>
            <person name="Gravely B."/>
            <person name="Greenberg A.J."/>
            <person name="Griffiths-Jones S."/>
            <person name="Gross S."/>
            <person name="Guigo R."/>
            <person name="Gustafson E.A."/>
            <person name="Haerty W."/>
            <person name="Hahn M.W."/>
            <person name="Halligan D.L."/>
            <person name="Halpern A.L."/>
            <person name="Halter G.M."/>
            <person name="Han M.V."/>
            <person name="Heger A."/>
            <person name="Hillier L."/>
            <person name="Hinrichs A.S."/>
            <person name="Holmes I."/>
            <person name="Hoskins R.A."/>
            <person name="Hubisz M.J."/>
            <person name="Hultmark D."/>
            <person name="Huntley M.A."/>
            <person name="Jaffe D.B."/>
            <person name="Jagadeeshan S."/>
            <person name="Jeck W.R."/>
            <person name="Johnson J."/>
            <person name="Jones C.D."/>
            <person name="Jordan W.C."/>
            <person name="Karpen G.H."/>
            <person name="Kataoka E."/>
            <person name="Keightley P.D."/>
            <person name="Kheradpour P."/>
            <person name="Kirkness E.F."/>
            <person name="Koerich L.B."/>
            <person name="Kristiansen K."/>
            <person name="Kudrna D."/>
            <person name="Kulathinal R.J."/>
            <person name="Kumar S."/>
            <person name="Kwok R."/>
            <person name="Lander E."/>
            <person name="Langley C.H."/>
            <person name="Lapoint R."/>
            <person name="Lazzaro B.P."/>
            <person name="Lee S.J."/>
            <person name="Levesque L."/>
            <person name="Li R."/>
            <person name="Lin C.F."/>
            <person name="Lin M.F."/>
            <person name="Lindblad-Toh K."/>
            <person name="Llopart A."/>
            <person name="Long M."/>
            <person name="Low L."/>
            <person name="Lozovsky E."/>
            <person name="Lu J."/>
            <person name="Luo M."/>
            <person name="Machado C.A."/>
            <person name="Makalowski W."/>
            <person name="Marzo M."/>
            <person name="Matsuda M."/>
            <person name="Matzkin L."/>
            <person name="McAllister B."/>
            <person name="McBride C.S."/>
            <person name="McKernan B."/>
            <person name="McKernan K."/>
            <person name="Mendez-Lago M."/>
            <person name="Minx P."/>
            <person name="Mollenhauer M.U."/>
            <person name="Montooth K."/>
            <person name="Mount S.M."/>
            <person name="Mu X."/>
            <person name="Myers E."/>
            <person name="Negre B."/>
            <person name="Newfeld S."/>
            <person name="Nielsen R."/>
            <person name="Noor M.A."/>
            <person name="O'Grady P."/>
            <person name="Pachter L."/>
            <person name="Papaceit M."/>
            <person name="Parisi M.J."/>
            <person name="Parisi M."/>
            <person name="Parts L."/>
            <person name="Pedersen J.S."/>
            <person name="Pesole G."/>
            <person name="Phillippy A.M."/>
            <person name="Ponting C.P."/>
            <person name="Pop M."/>
            <person name="Porcelli D."/>
            <person name="Powell J.R."/>
            <person name="Prohaska S."/>
            <person name="Pruitt K."/>
            <person name="Puig M."/>
            <person name="Quesneville H."/>
            <person name="Ram K.R."/>
            <person name="Rand D."/>
            <person name="Rasmussen M.D."/>
            <person name="Reed L.K."/>
            <person name="Reenan R."/>
            <person name="Reily A."/>
            <person name="Remington K.A."/>
            <person name="Rieger T.T."/>
            <person name="Ritchie M.G."/>
            <person name="Robin C."/>
            <person name="Rogers Y.H."/>
            <person name="Rohde C."/>
            <person name="Rozas J."/>
            <person name="Rubenfield M.J."/>
            <person name="Ruiz A."/>
            <person name="Russo S."/>
            <person name="Salzberg S.L."/>
            <person name="Sanchez-Gracia A."/>
            <person name="Saranga D.J."/>
            <person name="Sato H."/>
            <person name="Schaeffer S.W."/>
            <person name="Schatz M.C."/>
            <person name="Schlenke T."/>
            <person name="Schwartz R."/>
            <person name="Segarra C."/>
            <person name="Singh R.S."/>
            <person name="Sirot L."/>
            <person name="Sirota M."/>
            <person name="Sisneros N.B."/>
            <person name="Smith C.D."/>
            <person name="Smith T.F."/>
            <person name="Spieth J."/>
            <person name="Stage D.E."/>
            <person name="Stark A."/>
            <person name="Stephan W."/>
            <person name="Strausberg R.L."/>
            <person name="Strempel S."/>
            <person name="Sturgill D."/>
            <person name="Sutton G."/>
            <person name="Sutton G.G."/>
            <person name="Tao W."/>
            <person name="Teichmann S."/>
            <person name="Tobari Y.N."/>
            <person name="Tomimura Y."/>
            <person name="Tsolas J.M."/>
            <person name="Valente V.L."/>
            <person name="Venter E."/>
            <person name="Venter J.C."/>
            <person name="Vicario S."/>
            <person name="Vieira F.G."/>
            <person name="Vilella A.J."/>
            <person name="Villasante A."/>
            <person name="Walenz B."/>
            <person name="Wang J."/>
            <person name="Wasserman M."/>
            <person name="Watts T."/>
            <person name="Wilson D."/>
            <person name="Wilson R.K."/>
            <person name="Wing R.A."/>
            <person name="Wolfner M.F."/>
            <person name="Wong A."/>
            <person name="Wong G.K."/>
            <person name="Wu C.I."/>
            <person name="Wu G."/>
            <person name="Yamamoto D."/>
            <person name="Yang H.P."/>
            <person name="Yang S.P."/>
            <person name="Yorke J.A."/>
            <person name="Yoshida K."/>
            <person name="Zdobnov E."/>
            <person name="Zhang P."/>
            <person name="Zhang Y."/>
            <person name="Zimin A.V."/>
            <person name="Baldwin J."/>
            <person name="Abdouelleil A."/>
            <person name="Abdulkadir J."/>
            <person name="Abebe A."/>
            <person name="Abera B."/>
            <person name="Abreu J."/>
            <person name="Acer S.C."/>
            <person name="Aftuck L."/>
            <person name="Alexander A."/>
            <person name="An P."/>
            <person name="Anderson E."/>
            <person name="Anderson S."/>
            <person name="Arachi H."/>
            <person name="Azer M."/>
            <person name="Bachantsang P."/>
            <person name="Barry A."/>
            <person name="Bayul T."/>
            <person name="Berlin A."/>
            <person name="Bessette D."/>
            <person name="Bloom T."/>
            <person name="Blye J."/>
            <person name="Boguslavskiy L."/>
            <person name="Bonnet C."/>
            <person name="Boukhgalter B."/>
            <person name="Bourzgui I."/>
            <person name="Brown A."/>
            <person name="Cahill P."/>
            <person name="Channer S."/>
            <person name="Cheshatsang Y."/>
            <person name="Chuda L."/>
            <person name="Citroen M."/>
            <person name="Collymore A."/>
            <person name="Cooke P."/>
            <person name="Costello M."/>
            <person name="D'Aco K."/>
            <person name="Daza R."/>
            <person name="De Haan G."/>
            <person name="DeGray S."/>
            <person name="DeMaso C."/>
            <person name="Dhargay N."/>
            <person name="Dooley K."/>
            <person name="Dooley E."/>
            <person name="Doricent M."/>
            <person name="Dorje P."/>
            <person name="Dorjee K."/>
            <person name="Dupes A."/>
            <person name="Elong R."/>
            <person name="Falk J."/>
            <person name="Farina A."/>
            <person name="Faro S."/>
            <person name="Ferguson D."/>
            <person name="Fisher S."/>
            <person name="Foley C.D."/>
            <person name="Franke A."/>
            <person name="Friedrich D."/>
            <person name="Gadbois L."/>
            <person name="Gearin G."/>
            <person name="Gearin C.R."/>
            <person name="Giannoukos G."/>
            <person name="Goode T."/>
            <person name="Graham J."/>
            <person name="Grandbois E."/>
            <person name="Grewal S."/>
            <person name="Gyaltsen K."/>
            <person name="Hafez N."/>
            <person name="Hagos B."/>
            <person name="Hall J."/>
            <person name="Henson C."/>
            <person name="Hollinger A."/>
            <person name="Honan T."/>
            <person name="Huard M.D."/>
            <person name="Hughes L."/>
            <person name="Hurhula B."/>
            <person name="Husby M.E."/>
            <person name="Kamat A."/>
            <person name="Kanga B."/>
            <person name="Kashin S."/>
            <person name="Khazanovich D."/>
            <person name="Kisner P."/>
            <person name="Lance K."/>
            <person name="Lara M."/>
            <person name="Lee W."/>
            <person name="Lennon N."/>
            <person name="Letendre F."/>
            <person name="LeVine R."/>
            <person name="Lipovsky A."/>
            <person name="Liu X."/>
            <person name="Liu J."/>
            <person name="Liu S."/>
            <person name="Lokyitsang T."/>
            <person name="Lokyitsang Y."/>
            <person name="Lubonja R."/>
            <person name="Lui A."/>
            <person name="MacDonald P."/>
            <person name="Magnisalis V."/>
            <person name="Maru K."/>
            <person name="Matthews C."/>
            <person name="McCusker W."/>
            <person name="McDonough S."/>
            <person name="Mehta T."/>
            <person name="Meldrim J."/>
            <person name="Meneus L."/>
            <person name="Mihai O."/>
            <person name="Mihalev A."/>
            <person name="Mihova T."/>
            <person name="Mittelman R."/>
            <person name="Mlenga V."/>
            <person name="Montmayeur A."/>
            <person name="Mulrain L."/>
            <person name="Navidi A."/>
            <person name="Naylor J."/>
            <person name="Negash T."/>
            <person name="Nguyen T."/>
            <person name="Nguyen N."/>
            <person name="Nicol R."/>
            <person name="Norbu C."/>
            <person name="Norbu N."/>
            <person name="Novod N."/>
            <person name="O'Neill B."/>
            <person name="Osman S."/>
            <person name="Markiewicz E."/>
            <person name="Oyono O.L."/>
            <person name="Patti C."/>
            <person name="Phunkhang P."/>
            <person name="Pierre F."/>
            <person name="Priest M."/>
            <person name="Raghuraman S."/>
            <person name="Rege F."/>
            <person name="Reyes R."/>
            <person name="Rise C."/>
            <person name="Rogov P."/>
            <person name="Ross K."/>
            <person name="Ryan E."/>
            <person name="Settipalli S."/>
            <person name="Shea T."/>
            <person name="Sherpa N."/>
            <person name="Shi L."/>
            <person name="Shih D."/>
            <person name="Sparrow T."/>
            <person name="Spaulding J."/>
            <person name="Stalker J."/>
            <person name="Stange-Thomann N."/>
            <person name="Stavropoulos S."/>
            <person name="Stone C."/>
            <person name="Strader C."/>
            <person name="Tesfaye S."/>
            <person name="Thomson T."/>
            <person name="Thoulutsang Y."/>
            <person name="Thoulutsang D."/>
            <person name="Topham K."/>
            <person name="Topping I."/>
            <person name="Tsamla T."/>
            <person name="Vassiliev H."/>
            <person name="Vo A."/>
            <person name="Wangchuk T."/>
            <person name="Wangdi T."/>
            <person name="Weiand M."/>
            <person name="Wilkinson J."/>
            <person name="Wilson A."/>
            <person name="Yadav S."/>
            <person name="Young G."/>
            <person name="Yu Q."/>
            <person name="Zembek L."/>
            <person name="Zhong D."/>
            <person name="Zimmer A."/>
            <person name="Zwirko Z."/>
            <person name="Jaffe D.B."/>
            <person name="Alvarez P."/>
            <person name="Brockman W."/>
            <person name="Butler J."/>
            <person name="Chin C."/>
            <person name="Gnerre S."/>
            <person name="Grabherr M."/>
            <person name="Kleber M."/>
            <person name="Mauceli E."/>
            <person name="MacCallum I."/>
        </authorList>
    </citation>
    <scope>NUCLEOTIDE SEQUENCE [LARGE SCALE GENOMIC DNA]</scope>
    <source>
        <strain evidence="15">Tucson 14024-0371.13</strain>
    </source>
</reference>
<dbReference type="PANTHER" id="PTHR24379:SF121">
    <property type="entry name" value="C2H2-TYPE DOMAIN-CONTAINING PROTEIN"/>
    <property type="match status" value="1"/>
</dbReference>
<feature type="domain" description="C2H2-type" evidence="12">
    <location>
        <begin position="1231"/>
        <end position="1254"/>
    </location>
</feature>
<keyword evidence="8" id="KW-0539">Nucleus</keyword>
<proteinExistence type="predicted"/>
<evidence type="ECO:0000256" key="5">
    <source>
        <dbReference type="ARBA" id="ARBA00022833"/>
    </source>
</evidence>
<dbReference type="Gene3D" id="3.30.160.60">
    <property type="entry name" value="Classic Zinc Finger"/>
    <property type="match status" value="14"/>
</dbReference>
<dbReference type="FunCoup" id="B3LW45">
    <property type="interactions" value="296"/>
</dbReference>
<dbReference type="GO" id="GO:0005634">
    <property type="term" value="C:nucleus"/>
    <property type="evidence" value="ECO:0007669"/>
    <property type="project" value="UniProtKB-SubCell"/>
</dbReference>
<keyword evidence="3" id="KW-0677">Repeat</keyword>
<feature type="region of interest" description="Disordered" evidence="11">
    <location>
        <begin position="1407"/>
        <end position="1428"/>
    </location>
</feature>
<dbReference type="HOGENOM" id="CLU_002678_17_2_1"/>
<feature type="domain" description="C2H2-type" evidence="12">
    <location>
        <begin position="684"/>
        <end position="711"/>
    </location>
</feature>
<dbReference type="PROSITE" id="PS50157">
    <property type="entry name" value="ZINC_FINGER_C2H2_2"/>
    <property type="match status" value="20"/>
</dbReference>
<feature type="binding site" evidence="10">
    <location>
        <position position="10"/>
    </location>
    <ligand>
        <name>Zn(2+)</name>
        <dbReference type="ChEBI" id="CHEBI:29105"/>
    </ligand>
</feature>
<dbReference type="FunFam" id="3.30.160.60:FF:000303">
    <property type="entry name" value="Zinc finger protein 41"/>
    <property type="match status" value="1"/>
</dbReference>
<dbReference type="GO" id="GO:1990837">
    <property type="term" value="F:sequence-specific double-stranded DNA binding"/>
    <property type="evidence" value="ECO:0007669"/>
    <property type="project" value="UniProtKB-ARBA"/>
</dbReference>
<feature type="domain" description="C2H2-type" evidence="12">
    <location>
        <begin position="382"/>
        <end position="406"/>
    </location>
</feature>
<keyword evidence="6" id="KW-0805">Transcription regulation</keyword>
<dbReference type="InterPro" id="IPR013087">
    <property type="entry name" value="Znf_C2H2_type"/>
</dbReference>